<dbReference type="Proteomes" id="UP001152803">
    <property type="component" value="Unassembled WGS sequence"/>
</dbReference>
<evidence type="ECO:0000313" key="1">
    <source>
        <dbReference type="EMBL" id="KAJ8252223.1"/>
    </source>
</evidence>
<gene>
    <name evidence="1" type="ORF">COCON_G00215350</name>
</gene>
<name>A0A9Q1CXX5_CONCO</name>
<reference evidence="1" key="1">
    <citation type="journal article" date="2023" name="Science">
        <title>Genome structures resolve the early diversification of teleost fishes.</title>
        <authorList>
            <person name="Parey E."/>
            <person name="Louis A."/>
            <person name="Montfort J."/>
            <person name="Bouchez O."/>
            <person name="Roques C."/>
            <person name="Iampietro C."/>
            <person name="Lluch J."/>
            <person name="Castinel A."/>
            <person name="Donnadieu C."/>
            <person name="Desvignes T."/>
            <person name="Floi Bucao C."/>
            <person name="Jouanno E."/>
            <person name="Wen M."/>
            <person name="Mejri S."/>
            <person name="Dirks R."/>
            <person name="Jansen H."/>
            <person name="Henkel C."/>
            <person name="Chen W.J."/>
            <person name="Zahm M."/>
            <person name="Cabau C."/>
            <person name="Klopp C."/>
            <person name="Thompson A.W."/>
            <person name="Robinson-Rechavi M."/>
            <person name="Braasch I."/>
            <person name="Lecointre G."/>
            <person name="Bobe J."/>
            <person name="Postlethwait J.H."/>
            <person name="Berthelot C."/>
            <person name="Roest Crollius H."/>
            <person name="Guiguen Y."/>
        </authorList>
    </citation>
    <scope>NUCLEOTIDE SEQUENCE</scope>
    <source>
        <strain evidence="1">Concon-B</strain>
    </source>
</reference>
<dbReference type="EMBL" id="JAFJMO010000017">
    <property type="protein sequence ID" value="KAJ8252223.1"/>
    <property type="molecule type" value="Genomic_DNA"/>
</dbReference>
<accession>A0A9Q1CXX5</accession>
<dbReference type="AlphaFoldDB" id="A0A9Q1CXX5"/>
<evidence type="ECO:0000313" key="2">
    <source>
        <dbReference type="Proteomes" id="UP001152803"/>
    </source>
</evidence>
<proteinExistence type="predicted"/>
<protein>
    <submittedName>
        <fullName evidence="1">Uncharacterized protein</fullName>
    </submittedName>
</protein>
<keyword evidence="2" id="KW-1185">Reference proteome</keyword>
<sequence length="69" mass="7681">MRCPACGTAGEPLWVVKGMRRLTSGVCDDSFKHVQLMVTEMRTACSRQVETAQFFVRVQPIAGSRQSYA</sequence>
<organism evidence="1 2">
    <name type="scientific">Conger conger</name>
    <name type="common">Conger eel</name>
    <name type="synonym">Muraena conger</name>
    <dbReference type="NCBI Taxonomy" id="82655"/>
    <lineage>
        <taxon>Eukaryota</taxon>
        <taxon>Metazoa</taxon>
        <taxon>Chordata</taxon>
        <taxon>Craniata</taxon>
        <taxon>Vertebrata</taxon>
        <taxon>Euteleostomi</taxon>
        <taxon>Actinopterygii</taxon>
        <taxon>Neopterygii</taxon>
        <taxon>Teleostei</taxon>
        <taxon>Anguilliformes</taxon>
        <taxon>Congridae</taxon>
        <taxon>Conger</taxon>
    </lineage>
</organism>
<comment type="caution">
    <text evidence="1">The sequence shown here is derived from an EMBL/GenBank/DDBJ whole genome shotgun (WGS) entry which is preliminary data.</text>
</comment>